<protein>
    <submittedName>
        <fullName evidence="2">Uncharacterized protein</fullName>
    </submittedName>
</protein>
<keyword evidence="3" id="KW-1185">Reference proteome</keyword>
<organism evidence="2 3">
    <name type="scientific">Microdochium trichocladiopsis</name>
    <dbReference type="NCBI Taxonomy" id="1682393"/>
    <lineage>
        <taxon>Eukaryota</taxon>
        <taxon>Fungi</taxon>
        <taxon>Dikarya</taxon>
        <taxon>Ascomycota</taxon>
        <taxon>Pezizomycotina</taxon>
        <taxon>Sordariomycetes</taxon>
        <taxon>Xylariomycetidae</taxon>
        <taxon>Xylariales</taxon>
        <taxon>Microdochiaceae</taxon>
        <taxon>Microdochium</taxon>
    </lineage>
</organism>
<dbReference type="RefSeq" id="XP_046004524.1">
    <property type="nucleotide sequence ID" value="XM_046157574.1"/>
</dbReference>
<dbReference type="GeneID" id="70187120"/>
<evidence type="ECO:0000313" key="3">
    <source>
        <dbReference type="Proteomes" id="UP000756346"/>
    </source>
</evidence>
<dbReference type="Proteomes" id="UP000756346">
    <property type="component" value="Unassembled WGS sequence"/>
</dbReference>
<dbReference type="AlphaFoldDB" id="A0A9P8XTK0"/>
<accession>A0A9P8XTK0</accession>
<evidence type="ECO:0000313" key="2">
    <source>
        <dbReference type="EMBL" id="KAH7012148.1"/>
    </source>
</evidence>
<reference evidence="2" key="1">
    <citation type="journal article" date="2021" name="Nat. Commun.">
        <title>Genetic determinants of endophytism in the Arabidopsis root mycobiome.</title>
        <authorList>
            <person name="Mesny F."/>
            <person name="Miyauchi S."/>
            <person name="Thiergart T."/>
            <person name="Pickel B."/>
            <person name="Atanasova L."/>
            <person name="Karlsson M."/>
            <person name="Huettel B."/>
            <person name="Barry K.W."/>
            <person name="Haridas S."/>
            <person name="Chen C."/>
            <person name="Bauer D."/>
            <person name="Andreopoulos W."/>
            <person name="Pangilinan J."/>
            <person name="LaButti K."/>
            <person name="Riley R."/>
            <person name="Lipzen A."/>
            <person name="Clum A."/>
            <person name="Drula E."/>
            <person name="Henrissat B."/>
            <person name="Kohler A."/>
            <person name="Grigoriev I.V."/>
            <person name="Martin F.M."/>
            <person name="Hacquard S."/>
        </authorList>
    </citation>
    <scope>NUCLEOTIDE SEQUENCE</scope>
    <source>
        <strain evidence="2">MPI-CAGE-CH-0230</strain>
    </source>
</reference>
<evidence type="ECO:0000256" key="1">
    <source>
        <dbReference type="SAM" id="MobiDB-lite"/>
    </source>
</evidence>
<sequence>MGTRRRVVVSWFRKAKSTFQPSHTPSKQLPPQVPEILVFVDVPDIDNILCCLSVIKAHPNHRVNIVLTPRPVDFTVKPYPGPDDAPGQPGPVGRALYNIIPRLPNGKPDTTTMVRRRMQAYTTPPDWVKEIEDEEVLPYFATPDRVFEANDSNGLKKDTCHYMKASAWRIFDMLCEAGVISSDTLIRFFWDLESMEKVAPGLRHAAHVADFTYGYTTKIHPPKNETPKQKKKRESKQENAKAMLTRFQEILLEEDPEKRREMLRGYCDIFSQAMATKYNRKSILSPFDDLIAEQTTSSASFQPGDWQAVIGGPFTEALKWIEKGGRLSKVTGMAFYTKGKHNTLPNQFNVGADIWSAWHFLQKVKEKNIPFLIMPTEIAKAPEWKIKKEDLDTIFAGHEDIRTVVEEFTNQSKTLQSITLFDWITSIIARDHNILPSKPVLPYLAEEVVIESEEIVDGKSVKKKHVEVHEVPLPKDWNASTYPPKFILRVRPVDPEEGGSVRMCWDDPGEEHEIVQFLATVHVQYHYDICSSPKQPCLCPVCRLGDDLLPAQPIVGLDDQFCCKFVSEKCFERDEGAMVP</sequence>
<proteinExistence type="predicted"/>
<dbReference type="OrthoDB" id="2828454at2759"/>
<dbReference type="EMBL" id="JAGTJQ010000015">
    <property type="protein sequence ID" value="KAH7012148.1"/>
    <property type="molecule type" value="Genomic_DNA"/>
</dbReference>
<gene>
    <name evidence="2" type="ORF">B0I36DRAFT_356242</name>
</gene>
<feature type="region of interest" description="Disordered" evidence="1">
    <location>
        <begin position="219"/>
        <end position="239"/>
    </location>
</feature>
<comment type="caution">
    <text evidence="2">The sequence shown here is derived from an EMBL/GenBank/DDBJ whole genome shotgun (WGS) entry which is preliminary data.</text>
</comment>
<name>A0A9P8XTK0_9PEZI</name>